<keyword evidence="1" id="KW-0472">Membrane</keyword>
<dbReference type="InterPro" id="IPR036779">
    <property type="entry name" value="LysM_dom_sf"/>
</dbReference>
<reference evidence="3 4" key="1">
    <citation type="journal article" date="2016" name="Mol. Biol. Evol.">
        <title>Comparative Genomics of Early-Diverging Mushroom-Forming Fungi Provides Insights into the Origins of Lignocellulose Decay Capabilities.</title>
        <authorList>
            <person name="Nagy L.G."/>
            <person name="Riley R."/>
            <person name="Tritt A."/>
            <person name="Adam C."/>
            <person name="Daum C."/>
            <person name="Floudas D."/>
            <person name="Sun H."/>
            <person name="Yadav J.S."/>
            <person name="Pangilinan J."/>
            <person name="Larsson K.H."/>
            <person name="Matsuura K."/>
            <person name="Barry K."/>
            <person name="Labutti K."/>
            <person name="Kuo R."/>
            <person name="Ohm R.A."/>
            <person name="Bhattacharya S.S."/>
            <person name="Shirouzu T."/>
            <person name="Yoshinaga Y."/>
            <person name="Martin F.M."/>
            <person name="Grigoriev I.V."/>
            <person name="Hibbett D.S."/>
        </authorList>
    </citation>
    <scope>NUCLEOTIDE SEQUENCE [LARGE SCALE GENOMIC DNA]</scope>
    <source>
        <strain evidence="3 4">CBS 109695</strain>
    </source>
</reference>
<protein>
    <submittedName>
        <fullName evidence="3">Carbohydrate-binding module family 50 protein</fullName>
    </submittedName>
</protein>
<evidence type="ECO:0000259" key="2">
    <source>
        <dbReference type="PROSITE" id="PS51782"/>
    </source>
</evidence>
<proteinExistence type="predicted"/>
<evidence type="ECO:0000313" key="4">
    <source>
        <dbReference type="Proteomes" id="UP000076532"/>
    </source>
</evidence>
<name>A0A166SDU8_9AGAM</name>
<organism evidence="3 4">
    <name type="scientific">Athelia psychrophila</name>
    <dbReference type="NCBI Taxonomy" id="1759441"/>
    <lineage>
        <taxon>Eukaryota</taxon>
        <taxon>Fungi</taxon>
        <taxon>Dikarya</taxon>
        <taxon>Basidiomycota</taxon>
        <taxon>Agaricomycotina</taxon>
        <taxon>Agaricomycetes</taxon>
        <taxon>Agaricomycetidae</taxon>
        <taxon>Atheliales</taxon>
        <taxon>Atheliaceae</taxon>
        <taxon>Athelia</taxon>
    </lineage>
</organism>
<keyword evidence="4" id="KW-1185">Reference proteome</keyword>
<dbReference type="InterPro" id="IPR018392">
    <property type="entry name" value="LysM"/>
</dbReference>
<dbReference type="SMART" id="SM00257">
    <property type="entry name" value="LysM"/>
    <property type="match status" value="1"/>
</dbReference>
<dbReference type="Pfam" id="PF01476">
    <property type="entry name" value="LysM"/>
    <property type="match status" value="1"/>
</dbReference>
<dbReference type="Gene3D" id="3.10.350.10">
    <property type="entry name" value="LysM domain"/>
    <property type="match status" value="1"/>
</dbReference>
<feature type="domain" description="LysM" evidence="2">
    <location>
        <begin position="132"/>
        <end position="176"/>
    </location>
</feature>
<dbReference type="Proteomes" id="UP000076532">
    <property type="component" value="Unassembled WGS sequence"/>
</dbReference>
<feature type="transmembrane region" description="Helical" evidence="1">
    <location>
        <begin position="97"/>
        <end position="115"/>
    </location>
</feature>
<dbReference type="STRING" id="436010.A0A166SDU8"/>
<evidence type="ECO:0000256" key="1">
    <source>
        <dbReference type="SAM" id="Phobius"/>
    </source>
</evidence>
<dbReference type="AlphaFoldDB" id="A0A166SDU8"/>
<dbReference type="PROSITE" id="PS51782">
    <property type="entry name" value="LYSM"/>
    <property type="match status" value="1"/>
</dbReference>
<evidence type="ECO:0000313" key="3">
    <source>
        <dbReference type="EMBL" id="KZP29335.1"/>
    </source>
</evidence>
<accession>A0A166SDU8</accession>
<keyword evidence="1" id="KW-1133">Transmembrane helix</keyword>
<gene>
    <name evidence="3" type="ORF">FIBSPDRAFT_816291</name>
</gene>
<sequence>MGRWTQYDEDEYRLPEGMKRVGYDADSGRYYFKDRAGKVYEGAEGAEFSEMVPVSSAPAAIAEESSDDDLEAAPRRADGYQSLAPQSRGSSSAYRTLFPFFLMIVVVLLLIWRLVLHPSLAPPPPACAEGTTAYRVKAGDTCWDISQRYGVALGKLKEANTELDCDRLAVGKRVCVPPSVKRRSY</sequence>
<dbReference type="CDD" id="cd00118">
    <property type="entry name" value="LysM"/>
    <property type="match status" value="1"/>
</dbReference>
<dbReference type="SUPFAM" id="SSF54106">
    <property type="entry name" value="LysM domain"/>
    <property type="match status" value="1"/>
</dbReference>
<dbReference type="EMBL" id="KV417499">
    <property type="protein sequence ID" value="KZP29335.1"/>
    <property type="molecule type" value="Genomic_DNA"/>
</dbReference>
<dbReference type="OrthoDB" id="2107166at2759"/>
<keyword evidence="1" id="KW-0812">Transmembrane</keyword>